<sequence>MEENKINRILEQILYDGELTTDEKTLLLTIKRVFENNMKIQTKIFTDAQFIVFFQQYRKQISRWIGQPVGIVEEKIQSKSFSEVEISLIITNLFLLLLRDKSDIDEDYDEVLKVR</sequence>
<name>A0ABU0E8K8_9FIRM</name>
<dbReference type="EMBL" id="JAUSUR010000010">
    <property type="protein sequence ID" value="MDQ0363237.1"/>
    <property type="molecule type" value="Genomic_DNA"/>
</dbReference>
<dbReference type="RefSeq" id="WP_307412054.1">
    <property type="nucleotide sequence ID" value="NZ_JAUSUR010000010.1"/>
</dbReference>
<accession>A0ABU0E8K8</accession>
<keyword evidence="2" id="KW-1185">Reference proteome</keyword>
<gene>
    <name evidence="1" type="ORF">J2S15_003998</name>
</gene>
<evidence type="ECO:0000313" key="1">
    <source>
        <dbReference type="EMBL" id="MDQ0363237.1"/>
    </source>
</evidence>
<proteinExistence type="predicted"/>
<dbReference type="Proteomes" id="UP001230220">
    <property type="component" value="Unassembled WGS sequence"/>
</dbReference>
<protein>
    <submittedName>
        <fullName evidence="1">Uncharacterized protein</fullName>
    </submittedName>
</protein>
<evidence type="ECO:0000313" key="2">
    <source>
        <dbReference type="Proteomes" id="UP001230220"/>
    </source>
</evidence>
<organism evidence="1 2">
    <name type="scientific">Breznakia pachnodae</name>
    <dbReference type="NCBI Taxonomy" id="265178"/>
    <lineage>
        <taxon>Bacteria</taxon>
        <taxon>Bacillati</taxon>
        <taxon>Bacillota</taxon>
        <taxon>Erysipelotrichia</taxon>
        <taxon>Erysipelotrichales</taxon>
        <taxon>Erysipelotrichaceae</taxon>
        <taxon>Breznakia</taxon>
    </lineage>
</organism>
<reference evidence="1 2" key="1">
    <citation type="submission" date="2023-07" db="EMBL/GenBank/DDBJ databases">
        <title>Genomic Encyclopedia of Type Strains, Phase IV (KMG-IV): sequencing the most valuable type-strain genomes for metagenomic binning, comparative biology and taxonomic classification.</title>
        <authorList>
            <person name="Goeker M."/>
        </authorList>
    </citation>
    <scope>NUCLEOTIDE SEQUENCE [LARGE SCALE GENOMIC DNA]</scope>
    <source>
        <strain evidence="1 2">DSM 16784</strain>
    </source>
</reference>
<comment type="caution">
    <text evidence="1">The sequence shown here is derived from an EMBL/GenBank/DDBJ whole genome shotgun (WGS) entry which is preliminary data.</text>
</comment>